<dbReference type="OrthoDB" id="3683444at2"/>
<dbReference type="RefSeq" id="WP_106212736.1">
    <property type="nucleotide sequence ID" value="NZ_PVZF01000009.1"/>
</dbReference>
<dbReference type="InterPro" id="IPR003018">
    <property type="entry name" value="GAF"/>
</dbReference>
<keyword evidence="1" id="KW-0808">Transferase</keyword>
<dbReference type="InterPro" id="IPR036388">
    <property type="entry name" value="WH-like_DNA-bd_sf"/>
</dbReference>
<dbReference type="InterPro" id="IPR012074">
    <property type="entry name" value="GAF_ANTAR"/>
</dbReference>
<dbReference type="InterPro" id="IPR011006">
    <property type="entry name" value="CheY-like_superfamily"/>
</dbReference>
<protein>
    <submittedName>
        <fullName evidence="6">GAF domain-containing protein</fullName>
    </submittedName>
</protein>
<dbReference type="SUPFAM" id="SSF55781">
    <property type="entry name" value="GAF domain-like"/>
    <property type="match status" value="1"/>
</dbReference>
<feature type="domain" description="ANTAR" evidence="5">
    <location>
        <begin position="166"/>
        <end position="227"/>
    </location>
</feature>
<reference evidence="6 7" key="1">
    <citation type="submission" date="2018-03" db="EMBL/GenBank/DDBJ databases">
        <title>Genomic Encyclopedia of Archaeal and Bacterial Type Strains, Phase II (KMG-II): from individual species to whole genera.</title>
        <authorList>
            <person name="Goeker M."/>
        </authorList>
    </citation>
    <scope>NUCLEOTIDE SEQUENCE [LARGE SCALE GENOMIC DNA]</scope>
    <source>
        <strain evidence="6 7">DSM 19711</strain>
    </source>
</reference>
<evidence type="ECO:0000313" key="6">
    <source>
        <dbReference type="EMBL" id="PRY12883.1"/>
    </source>
</evidence>
<evidence type="ECO:0000256" key="3">
    <source>
        <dbReference type="ARBA" id="ARBA00023015"/>
    </source>
</evidence>
<keyword evidence="7" id="KW-1185">Reference proteome</keyword>
<evidence type="ECO:0000259" key="5">
    <source>
        <dbReference type="PROSITE" id="PS50921"/>
    </source>
</evidence>
<dbReference type="Pfam" id="PF03861">
    <property type="entry name" value="ANTAR"/>
    <property type="match status" value="1"/>
</dbReference>
<dbReference type="SUPFAM" id="SSF52172">
    <property type="entry name" value="CheY-like"/>
    <property type="match status" value="1"/>
</dbReference>
<organism evidence="6 7">
    <name type="scientific">Kineococcus rhizosphaerae</name>
    <dbReference type="NCBI Taxonomy" id="559628"/>
    <lineage>
        <taxon>Bacteria</taxon>
        <taxon>Bacillati</taxon>
        <taxon>Actinomycetota</taxon>
        <taxon>Actinomycetes</taxon>
        <taxon>Kineosporiales</taxon>
        <taxon>Kineosporiaceae</taxon>
        <taxon>Kineococcus</taxon>
    </lineage>
</organism>
<dbReference type="AlphaFoldDB" id="A0A2T0R0R3"/>
<keyword evidence="4" id="KW-0804">Transcription</keyword>
<dbReference type="SMART" id="SM01012">
    <property type="entry name" value="ANTAR"/>
    <property type="match status" value="1"/>
</dbReference>
<dbReference type="GO" id="GO:0016301">
    <property type="term" value="F:kinase activity"/>
    <property type="evidence" value="ECO:0007669"/>
    <property type="project" value="UniProtKB-KW"/>
</dbReference>
<dbReference type="EMBL" id="PVZF01000009">
    <property type="protein sequence ID" value="PRY12883.1"/>
    <property type="molecule type" value="Genomic_DNA"/>
</dbReference>
<dbReference type="GO" id="GO:0003723">
    <property type="term" value="F:RNA binding"/>
    <property type="evidence" value="ECO:0007669"/>
    <property type="project" value="InterPro"/>
</dbReference>
<gene>
    <name evidence="6" type="ORF">CLV37_10968</name>
</gene>
<dbReference type="Pfam" id="PF13185">
    <property type="entry name" value="GAF_2"/>
    <property type="match status" value="1"/>
</dbReference>
<name>A0A2T0R0R3_9ACTN</name>
<dbReference type="Gene3D" id="1.10.10.10">
    <property type="entry name" value="Winged helix-like DNA-binding domain superfamily/Winged helix DNA-binding domain"/>
    <property type="match status" value="1"/>
</dbReference>
<sequence length="239" mass="25946">MSEQRTAQVFVELADTLVDDFDIVDFLHVLTERCVELLGVGAAGLMLSDERGRLRVVAGTSQTTRDLELFELEVEEGPCVDTFATGRAIRNVEIDTESAGRRWPRFCAAARAAGVAHTSALPMRLRGEVIGALNLFADGPTDQAGLDLGQAMADIATIGLINERSLRERTLLSEQLQAALNSRVVIEQAKGVLAARLDTTVEDAFTRLRRHARREGTTLTAVAAAVIAGDLRLDLPRRP</sequence>
<proteinExistence type="predicted"/>
<keyword evidence="3" id="KW-0805">Transcription regulation</keyword>
<dbReference type="InterPro" id="IPR005561">
    <property type="entry name" value="ANTAR"/>
</dbReference>
<evidence type="ECO:0000313" key="7">
    <source>
        <dbReference type="Proteomes" id="UP000238083"/>
    </source>
</evidence>
<dbReference type="Proteomes" id="UP000238083">
    <property type="component" value="Unassembled WGS sequence"/>
</dbReference>
<dbReference type="PROSITE" id="PS50921">
    <property type="entry name" value="ANTAR"/>
    <property type="match status" value="1"/>
</dbReference>
<dbReference type="PIRSF" id="PIRSF036625">
    <property type="entry name" value="GAF_ANTAR"/>
    <property type="match status" value="1"/>
</dbReference>
<keyword evidence="2" id="KW-0418">Kinase</keyword>
<dbReference type="Gene3D" id="3.30.450.40">
    <property type="match status" value="1"/>
</dbReference>
<comment type="caution">
    <text evidence="6">The sequence shown here is derived from an EMBL/GenBank/DDBJ whole genome shotgun (WGS) entry which is preliminary data.</text>
</comment>
<dbReference type="InterPro" id="IPR029016">
    <property type="entry name" value="GAF-like_dom_sf"/>
</dbReference>
<evidence type="ECO:0000256" key="1">
    <source>
        <dbReference type="ARBA" id="ARBA00022679"/>
    </source>
</evidence>
<evidence type="ECO:0000256" key="2">
    <source>
        <dbReference type="ARBA" id="ARBA00022777"/>
    </source>
</evidence>
<evidence type="ECO:0000256" key="4">
    <source>
        <dbReference type="ARBA" id="ARBA00023163"/>
    </source>
</evidence>
<accession>A0A2T0R0R3</accession>